<dbReference type="AlphaFoldDB" id="A0A2V3ILH0"/>
<organism evidence="1 2">
    <name type="scientific">Gracilariopsis chorda</name>
    <dbReference type="NCBI Taxonomy" id="448386"/>
    <lineage>
        <taxon>Eukaryota</taxon>
        <taxon>Rhodophyta</taxon>
        <taxon>Florideophyceae</taxon>
        <taxon>Rhodymeniophycidae</taxon>
        <taxon>Gracilariales</taxon>
        <taxon>Gracilariaceae</taxon>
        <taxon>Gracilariopsis</taxon>
    </lineage>
</organism>
<gene>
    <name evidence="1" type="ORF">BWQ96_07345</name>
</gene>
<dbReference type="Proteomes" id="UP000247409">
    <property type="component" value="Unassembled WGS sequence"/>
</dbReference>
<name>A0A2V3ILH0_9FLOR</name>
<accession>A0A2V3ILH0</accession>
<proteinExistence type="predicted"/>
<reference evidence="1 2" key="1">
    <citation type="journal article" date="2018" name="Mol. Biol. Evol.">
        <title>Analysis of the draft genome of the red seaweed Gracilariopsis chorda provides insights into genome size evolution in Rhodophyta.</title>
        <authorList>
            <person name="Lee J."/>
            <person name="Yang E.C."/>
            <person name="Graf L."/>
            <person name="Yang J.H."/>
            <person name="Qiu H."/>
            <person name="Zel Zion U."/>
            <person name="Chan C.X."/>
            <person name="Stephens T.G."/>
            <person name="Weber A.P.M."/>
            <person name="Boo G.H."/>
            <person name="Boo S.M."/>
            <person name="Kim K.M."/>
            <person name="Shin Y."/>
            <person name="Jung M."/>
            <person name="Lee S.J."/>
            <person name="Yim H.S."/>
            <person name="Lee J.H."/>
            <person name="Bhattacharya D."/>
            <person name="Yoon H.S."/>
        </authorList>
    </citation>
    <scope>NUCLEOTIDE SEQUENCE [LARGE SCALE GENOMIC DNA]</scope>
    <source>
        <strain evidence="1 2">SKKU-2015</strain>
        <tissue evidence="1">Whole body</tissue>
    </source>
</reference>
<comment type="caution">
    <text evidence="1">The sequence shown here is derived from an EMBL/GenBank/DDBJ whole genome shotgun (WGS) entry which is preliminary data.</text>
</comment>
<evidence type="ECO:0000313" key="1">
    <source>
        <dbReference type="EMBL" id="PXF42898.1"/>
    </source>
</evidence>
<evidence type="ECO:0008006" key="3">
    <source>
        <dbReference type="Google" id="ProtNLM"/>
    </source>
</evidence>
<protein>
    <recommendedName>
        <fullName evidence="3">Calcineurin-like phosphoesterase domain-containing protein</fullName>
    </recommendedName>
</protein>
<keyword evidence="2" id="KW-1185">Reference proteome</keyword>
<sequence length="65" mass="7564">MSKRKEFVRQVNKFIKVRPFRIIAVPGNHEIHCLLLTDKPTFGIQDRYSSKTVLDTENNLAQYAS</sequence>
<dbReference type="EMBL" id="NBIV01000145">
    <property type="protein sequence ID" value="PXF42898.1"/>
    <property type="molecule type" value="Genomic_DNA"/>
</dbReference>
<evidence type="ECO:0000313" key="2">
    <source>
        <dbReference type="Proteomes" id="UP000247409"/>
    </source>
</evidence>